<feature type="transmembrane region" description="Helical" evidence="5">
    <location>
        <begin position="27"/>
        <end position="51"/>
    </location>
</feature>
<organism evidence="7 8">
    <name type="scientific">Arenicella chitinivorans</name>
    <dbReference type="NCBI Taxonomy" id="1329800"/>
    <lineage>
        <taxon>Bacteria</taxon>
        <taxon>Pseudomonadati</taxon>
        <taxon>Pseudomonadota</taxon>
        <taxon>Gammaproteobacteria</taxon>
        <taxon>Arenicellales</taxon>
        <taxon>Arenicellaceae</taxon>
        <taxon>Arenicella</taxon>
    </lineage>
</organism>
<name>A0A918RZM4_9GAMM</name>
<gene>
    <name evidence="7" type="ORF">GCM10008090_28810</name>
</gene>
<evidence type="ECO:0000256" key="2">
    <source>
        <dbReference type="ARBA" id="ARBA00022692"/>
    </source>
</evidence>
<dbReference type="CDD" id="cd07042">
    <property type="entry name" value="STAS_SulP_like_sulfate_transporter"/>
    <property type="match status" value="1"/>
</dbReference>
<evidence type="ECO:0000256" key="4">
    <source>
        <dbReference type="ARBA" id="ARBA00023136"/>
    </source>
</evidence>
<comment type="subcellular location">
    <subcellularLocation>
        <location evidence="1">Membrane</location>
        <topology evidence="1">Multi-pass membrane protein</topology>
    </subcellularLocation>
</comment>
<dbReference type="Proteomes" id="UP000614811">
    <property type="component" value="Unassembled WGS sequence"/>
</dbReference>
<dbReference type="InterPro" id="IPR002645">
    <property type="entry name" value="STAS_dom"/>
</dbReference>
<evidence type="ECO:0000313" key="7">
    <source>
        <dbReference type="EMBL" id="GHA17356.1"/>
    </source>
</evidence>
<dbReference type="Gene3D" id="3.30.750.24">
    <property type="entry name" value="STAS domain"/>
    <property type="match status" value="1"/>
</dbReference>
<feature type="transmembrane region" description="Helical" evidence="5">
    <location>
        <begin position="366"/>
        <end position="388"/>
    </location>
</feature>
<dbReference type="Pfam" id="PF00916">
    <property type="entry name" value="Sulfate_transp"/>
    <property type="match status" value="1"/>
</dbReference>
<comment type="caution">
    <text evidence="7">The sequence shown here is derived from an EMBL/GenBank/DDBJ whole genome shotgun (WGS) entry which is preliminary data.</text>
</comment>
<dbReference type="GO" id="GO:0016020">
    <property type="term" value="C:membrane"/>
    <property type="evidence" value="ECO:0007669"/>
    <property type="project" value="UniProtKB-SubCell"/>
</dbReference>
<keyword evidence="3 5" id="KW-1133">Transmembrane helix</keyword>
<dbReference type="EMBL" id="BMXA01000006">
    <property type="protein sequence ID" value="GHA17356.1"/>
    <property type="molecule type" value="Genomic_DNA"/>
</dbReference>
<reference evidence="7" key="2">
    <citation type="submission" date="2020-09" db="EMBL/GenBank/DDBJ databases">
        <authorList>
            <person name="Sun Q."/>
            <person name="Kim S."/>
        </authorList>
    </citation>
    <scope>NUCLEOTIDE SEQUENCE</scope>
    <source>
        <strain evidence="7">KCTC 12711</strain>
    </source>
</reference>
<protein>
    <submittedName>
        <fullName evidence="7">Sodium-independent anion transporter</fullName>
    </submittedName>
</protein>
<evidence type="ECO:0000259" key="6">
    <source>
        <dbReference type="PROSITE" id="PS50801"/>
    </source>
</evidence>
<dbReference type="InterPro" id="IPR001902">
    <property type="entry name" value="SLC26A/SulP_fam"/>
</dbReference>
<dbReference type="InterPro" id="IPR011547">
    <property type="entry name" value="SLC26A/SulP_dom"/>
</dbReference>
<feature type="transmembrane region" description="Helical" evidence="5">
    <location>
        <begin position="63"/>
        <end position="87"/>
    </location>
</feature>
<dbReference type="NCBIfam" id="TIGR00815">
    <property type="entry name" value="sulP"/>
    <property type="match status" value="1"/>
</dbReference>
<feature type="transmembrane region" description="Helical" evidence="5">
    <location>
        <begin position="131"/>
        <end position="150"/>
    </location>
</feature>
<evidence type="ECO:0000256" key="3">
    <source>
        <dbReference type="ARBA" id="ARBA00022989"/>
    </source>
</evidence>
<feature type="transmembrane region" description="Helical" evidence="5">
    <location>
        <begin position="270"/>
        <end position="290"/>
    </location>
</feature>
<feature type="transmembrane region" description="Helical" evidence="5">
    <location>
        <begin position="99"/>
        <end position="125"/>
    </location>
</feature>
<keyword evidence="4 5" id="KW-0472">Membrane</keyword>
<dbReference type="InterPro" id="IPR036513">
    <property type="entry name" value="STAS_dom_sf"/>
</dbReference>
<dbReference type="GO" id="GO:0055085">
    <property type="term" value="P:transmembrane transport"/>
    <property type="evidence" value="ECO:0007669"/>
    <property type="project" value="InterPro"/>
</dbReference>
<evidence type="ECO:0000256" key="5">
    <source>
        <dbReference type="SAM" id="Phobius"/>
    </source>
</evidence>
<feature type="transmembrane region" description="Helical" evidence="5">
    <location>
        <begin position="344"/>
        <end position="360"/>
    </location>
</feature>
<feature type="transmembrane region" description="Helical" evidence="5">
    <location>
        <begin position="219"/>
        <end position="240"/>
    </location>
</feature>
<dbReference type="AlphaFoldDB" id="A0A918RZM4"/>
<proteinExistence type="predicted"/>
<keyword evidence="8" id="KW-1185">Reference proteome</keyword>
<evidence type="ECO:0000256" key="1">
    <source>
        <dbReference type="ARBA" id="ARBA00004141"/>
    </source>
</evidence>
<dbReference type="RefSeq" id="WP_189402408.1">
    <property type="nucleotide sequence ID" value="NZ_BMXA01000006.1"/>
</dbReference>
<dbReference type="Pfam" id="PF01740">
    <property type="entry name" value="STAS"/>
    <property type="match status" value="1"/>
</dbReference>
<dbReference type="PANTHER" id="PTHR11814">
    <property type="entry name" value="SULFATE TRANSPORTER"/>
    <property type="match status" value="1"/>
</dbReference>
<dbReference type="SUPFAM" id="SSF52091">
    <property type="entry name" value="SpoIIaa-like"/>
    <property type="match status" value="1"/>
</dbReference>
<feature type="transmembrane region" description="Helical" evidence="5">
    <location>
        <begin position="180"/>
        <end position="198"/>
    </location>
</feature>
<evidence type="ECO:0000313" key="8">
    <source>
        <dbReference type="Proteomes" id="UP000614811"/>
    </source>
</evidence>
<keyword evidence="2 5" id="KW-0812">Transmembrane</keyword>
<reference evidence="7" key="1">
    <citation type="journal article" date="2014" name="Int. J. Syst. Evol. Microbiol.">
        <title>Complete genome sequence of Corynebacterium casei LMG S-19264T (=DSM 44701T), isolated from a smear-ripened cheese.</title>
        <authorList>
            <consortium name="US DOE Joint Genome Institute (JGI-PGF)"/>
            <person name="Walter F."/>
            <person name="Albersmeier A."/>
            <person name="Kalinowski J."/>
            <person name="Ruckert C."/>
        </authorList>
    </citation>
    <scope>NUCLEOTIDE SEQUENCE</scope>
    <source>
        <strain evidence="7">KCTC 12711</strain>
    </source>
</reference>
<feature type="domain" description="STAS" evidence="6">
    <location>
        <begin position="455"/>
        <end position="572"/>
    </location>
</feature>
<dbReference type="PROSITE" id="PS50801">
    <property type="entry name" value="STAS"/>
    <property type="match status" value="1"/>
</dbReference>
<accession>A0A918RZM4</accession>
<sequence>MKLNATKLFPLISQLSAYDRTKFTSDLIAAVVVTIMLIPQSLAYAILAGLPPQYGLYASILPLVAYALLGSSTTLAVGPVAVASIMTASALAQVTSAGLIDYVGGAVLLALLVGIMTLAMGLARFGFVANFLSHSVVAGFITASGLLIALSQIRHILGVDASGSTFVDMAAALWRAWPDVHWITLAIGVGSILFLVLARRHASHLITATGLSQPVAQKLARVAPVIGVVVTILLVALLSLDAKGVKIVGQIPPGFGTFSWPDLNLQAVKALLLPAFFIAIIGYVESVSVGRTLAAKRQEKVDPNQELIALGSANIASGLAGAFPVTGGFARSVVNFDAGAQTQFAGLFTAIGIAVAAFFLTEYLFYLPIAMLAATIVVAVMSLVDFGILRQAWRLSKADFIAVSATILVTLLHGVEAGVASGIIASVLLHLYHTSTPHIAEIGLMPNSEHFRNIRHYRVLEHTALVFIRIDESLIFSNAAYLEDWILSRASQNSETRHIVLHFGAVNTVDLTAIEMLFEVNDALFKRNISLSLAEVKVPVKCILTKAGFWDQLSGEQYLSAFAAYQALATED</sequence>